<evidence type="ECO:0000313" key="6">
    <source>
        <dbReference type="Proteomes" id="UP000664132"/>
    </source>
</evidence>
<feature type="repeat" description="ANK" evidence="3">
    <location>
        <begin position="472"/>
        <end position="493"/>
    </location>
</feature>
<evidence type="ECO:0000256" key="4">
    <source>
        <dbReference type="SAM" id="MobiDB-lite"/>
    </source>
</evidence>
<dbReference type="PANTHER" id="PTHR24198">
    <property type="entry name" value="ANKYRIN REPEAT AND PROTEIN KINASE DOMAIN-CONTAINING PROTEIN"/>
    <property type="match status" value="1"/>
</dbReference>
<name>A0A8H7WB59_9HELO</name>
<dbReference type="OrthoDB" id="3487985at2759"/>
<dbReference type="PROSITE" id="PS50088">
    <property type="entry name" value="ANK_REPEAT"/>
    <property type="match status" value="2"/>
</dbReference>
<evidence type="ECO:0000256" key="3">
    <source>
        <dbReference type="PROSITE-ProRule" id="PRU00023"/>
    </source>
</evidence>
<dbReference type="AlphaFoldDB" id="A0A8H7WB59"/>
<feature type="repeat" description="ANK" evidence="3">
    <location>
        <begin position="402"/>
        <end position="434"/>
    </location>
</feature>
<dbReference type="SUPFAM" id="SSF48403">
    <property type="entry name" value="Ankyrin repeat"/>
    <property type="match status" value="1"/>
</dbReference>
<dbReference type="EMBL" id="JAFJYH010000096">
    <property type="protein sequence ID" value="KAG4419864.1"/>
    <property type="molecule type" value="Genomic_DNA"/>
</dbReference>
<evidence type="ECO:0000256" key="2">
    <source>
        <dbReference type="ARBA" id="ARBA00023043"/>
    </source>
</evidence>
<accession>A0A8H7WB59</accession>
<evidence type="ECO:0000256" key="1">
    <source>
        <dbReference type="ARBA" id="ARBA00022737"/>
    </source>
</evidence>
<sequence length="493" mass="56019">MAGSGNRLPGSGSISSDFIAHTDSSTSTPSPPHAIANPALLFTGPRYNSTSQYISHYYGNIPTRGYHPTCTTDIIQHVDGLFMADSSLRKVVEKYPELLQKISQTIDNVVSWEFKQNPYMNRLDRANILFREITAADYHPLVVCAFKIPPLRVQNNTIELFLLQCRQELFAQIFSWVDTPHDTHHLLRRMLSWIHLSKRPLSARELQEAMRFSLSDCQPPLHTLHTFQELNFLGGGFIQFREATNEVTIPEGFRQSIGNYFGRYGGDYGGYHDRMCFVCLDYINRAIGFASPGTDAISLEHRLQLFPLLAYAVENWHYDVQPTTGYMKRAAAYLRDDEIIRIMMQIQRKIQFESQPDGVSSQELSQRHRWDTTRLNYAVSIGNYHLVEAFLSCGCNPNGEADHQPPLISAVMNRHSNIVRLLVGYGANVSIVDFANRTPLYLAVFQNDFATVQYLLSTRARGDLNHQMEMTDRMTPLMAAICNGNLQIAEILL</sequence>
<proteinExistence type="predicted"/>
<dbReference type="InterPro" id="IPR002110">
    <property type="entry name" value="Ankyrin_rpt"/>
</dbReference>
<keyword evidence="2 3" id="KW-0040">ANK repeat</keyword>
<feature type="region of interest" description="Disordered" evidence="4">
    <location>
        <begin position="1"/>
        <end position="32"/>
    </location>
</feature>
<dbReference type="PANTHER" id="PTHR24198:SF165">
    <property type="entry name" value="ANKYRIN REPEAT-CONTAINING PROTEIN-RELATED"/>
    <property type="match status" value="1"/>
</dbReference>
<evidence type="ECO:0000313" key="5">
    <source>
        <dbReference type="EMBL" id="KAG4419864.1"/>
    </source>
</evidence>
<dbReference type="InterPro" id="IPR036770">
    <property type="entry name" value="Ankyrin_rpt-contain_sf"/>
</dbReference>
<dbReference type="Pfam" id="PF00023">
    <property type="entry name" value="Ank"/>
    <property type="match status" value="1"/>
</dbReference>
<dbReference type="Pfam" id="PF12796">
    <property type="entry name" value="Ank_2"/>
    <property type="match status" value="1"/>
</dbReference>
<reference evidence="5" key="1">
    <citation type="submission" date="2021-02" db="EMBL/GenBank/DDBJ databases">
        <title>Genome sequence Cadophora malorum strain M34.</title>
        <authorList>
            <person name="Stefanovic E."/>
            <person name="Vu D."/>
            <person name="Scully C."/>
            <person name="Dijksterhuis J."/>
            <person name="Roader J."/>
            <person name="Houbraken J."/>
        </authorList>
    </citation>
    <scope>NUCLEOTIDE SEQUENCE</scope>
    <source>
        <strain evidence="5">M34</strain>
    </source>
</reference>
<dbReference type="PROSITE" id="PS50297">
    <property type="entry name" value="ANK_REP_REGION"/>
    <property type="match status" value="2"/>
</dbReference>
<protein>
    <recommendedName>
        <fullName evidence="7">Ankyrin</fullName>
    </recommendedName>
</protein>
<evidence type="ECO:0008006" key="7">
    <source>
        <dbReference type="Google" id="ProtNLM"/>
    </source>
</evidence>
<gene>
    <name evidence="5" type="ORF">IFR04_006996</name>
</gene>
<dbReference type="SMART" id="SM00248">
    <property type="entry name" value="ANK"/>
    <property type="match status" value="3"/>
</dbReference>
<dbReference type="Gene3D" id="1.25.40.20">
    <property type="entry name" value="Ankyrin repeat-containing domain"/>
    <property type="match status" value="1"/>
</dbReference>
<keyword evidence="6" id="KW-1185">Reference proteome</keyword>
<organism evidence="5 6">
    <name type="scientific">Cadophora malorum</name>
    <dbReference type="NCBI Taxonomy" id="108018"/>
    <lineage>
        <taxon>Eukaryota</taxon>
        <taxon>Fungi</taxon>
        <taxon>Dikarya</taxon>
        <taxon>Ascomycota</taxon>
        <taxon>Pezizomycotina</taxon>
        <taxon>Leotiomycetes</taxon>
        <taxon>Helotiales</taxon>
        <taxon>Ploettnerulaceae</taxon>
        <taxon>Cadophora</taxon>
    </lineage>
</organism>
<keyword evidence="1" id="KW-0677">Repeat</keyword>
<comment type="caution">
    <text evidence="5">The sequence shown here is derived from an EMBL/GenBank/DDBJ whole genome shotgun (WGS) entry which is preliminary data.</text>
</comment>
<dbReference type="Proteomes" id="UP000664132">
    <property type="component" value="Unassembled WGS sequence"/>
</dbReference>